<gene>
    <name evidence="1" type="ORF">Apa02nite_100410</name>
</gene>
<dbReference type="EMBL" id="BOMS01000196">
    <property type="protein sequence ID" value="GIE73933.1"/>
    <property type="molecule type" value="Genomic_DNA"/>
</dbReference>
<reference evidence="1 2" key="1">
    <citation type="submission" date="2021-01" db="EMBL/GenBank/DDBJ databases">
        <title>Whole genome shotgun sequence of Actinoplanes palleronii NBRC 14916.</title>
        <authorList>
            <person name="Komaki H."/>
            <person name="Tamura T."/>
        </authorList>
    </citation>
    <scope>NUCLEOTIDE SEQUENCE [LARGE SCALE GENOMIC DNA]</scope>
    <source>
        <strain evidence="1 2">NBRC 14916</strain>
    </source>
</reference>
<protein>
    <recommendedName>
        <fullName evidence="3">DUF4258 domain-containing protein</fullName>
    </recommendedName>
</protein>
<dbReference type="Proteomes" id="UP000624709">
    <property type="component" value="Unassembled WGS sequence"/>
</dbReference>
<organism evidence="1 2">
    <name type="scientific">Actinoplanes palleronii</name>
    <dbReference type="NCBI Taxonomy" id="113570"/>
    <lineage>
        <taxon>Bacteria</taxon>
        <taxon>Bacillati</taxon>
        <taxon>Actinomycetota</taxon>
        <taxon>Actinomycetes</taxon>
        <taxon>Micromonosporales</taxon>
        <taxon>Micromonosporaceae</taxon>
        <taxon>Actinoplanes</taxon>
    </lineage>
</organism>
<sequence length="91" mass="10081">MSGAVYIAEIHISAPTERKINTKHYVTSDEVREALVLRKDVEAAWDDHPQHGRRVVALGQTAAGRPILAVLQEVDPSDGVWNLRTARSPRS</sequence>
<keyword evidence="2" id="KW-1185">Reference proteome</keyword>
<accession>A0ABQ4BTB8</accession>
<proteinExistence type="predicted"/>
<comment type="caution">
    <text evidence="1">The sequence shown here is derived from an EMBL/GenBank/DDBJ whole genome shotgun (WGS) entry which is preliminary data.</text>
</comment>
<evidence type="ECO:0008006" key="3">
    <source>
        <dbReference type="Google" id="ProtNLM"/>
    </source>
</evidence>
<name>A0ABQ4BTB8_9ACTN</name>
<evidence type="ECO:0000313" key="2">
    <source>
        <dbReference type="Proteomes" id="UP000624709"/>
    </source>
</evidence>
<evidence type="ECO:0000313" key="1">
    <source>
        <dbReference type="EMBL" id="GIE73933.1"/>
    </source>
</evidence>